<gene>
    <name evidence="1" type="ORF">DLSSTS7063_01471</name>
</gene>
<dbReference type="EMBL" id="CABHNM010000033">
    <property type="protein sequence ID" value="VUX04850.1"/>
    <property type="molecule type" value="Genomic_DNA"/>
</dbReference>
<protein>
    <submittedName>
        <fullName evidence="1">Uncharacterized protein</fullName>
    </submittedName>
</protein>
<evidence type="ECO:0000313" key="1">
    <source>
        <dbReference type="EMBL" id="VUX04850.1"/>
    </source>
</evidence>
<proteinExistence type="predicted"/>
<dbReference type="Proteomes" id="UP000398619">
    <property type="component" value="Unassembled WGS sequence"/>
</dbReference>
<organism evidence="1 2">
    <name type="scientific">Dorea longicatena</name>
    <dbReference type="NCBI Taxonomy" id="88431"/>
    <lineage>
        <taxon>Bacteria</taxon>
        <taxon>Bacillati</taxon>
        <taxon>Bacillota</taxon>
        <taxon>Clostridia</taxon>
        <taxon>Lachnospirales</taxon>
        <taxon>Lachnospiraceae</taxon>
        <taxon>Dorea</taxon>
    </lineage>
</organism>
<accession>A0A564TBP1</accession>
<sequence length="35" mass="4104">MKGIEHMVHLNDNAIAYMNKREFRNIILSIETITS</sequence>
<reference evidence="1 2" key="1">
    <citation type="submission" date="2019-07" db="EMBL/GenBank/DDBJ databases">
        <authorList>
            <person name="Hibberd C M."/>
            <person name="Gehrig L. J."/>
            <person name="Chang H.-W."/>
            <person name="Venkatesh S."/>
        </authorList>
    </citation>
    <scope>NUCLEOTIDE SEQUENCE [LARGE SCALE GENOMIC DNA]</scope>
    <source>
        <strain evidence="1">Dorea_longicatena_SSTS_Bg7063</strain>
    </source>
</reference>
<name>A0A564TBP1_9FIRM</name>
<dbReference type="AlphaFoldDB" id="A0A564TBP1"/>
<evidence type="ECO:0000313" key="2">
    <source>
        <dbReference type="Proteomes" id="UP000398619"/>
    </source>
</evidence>